<dbReference type="EC" id="2.7.13.3" evidence="2"/>
<dbReference type="GO" id="GO:0005886">
    <property type="term" value="C:plasma membrane"/>
    <property type="evidence" value="ECO:0007669"/>
    <property type="project" value="TreeGrafter"/>
</dbReference>
<evidence type="ECO:0000256" key="3">
    <source>
        <dbReference type="ARBA" id="ARBA00022553"/>
    </source>
</evidence>
<dbReference type="AlphaFoldDB" id="A0A2A4Z9G4"/>
<keyword evidence="3" id="KW-0597">Phosphoprotein</keyword>
<dbReference type="PANTHER" id="PTHR45453:SF1">
    <property type="entry name" value="PHOSPHATE REGULON SENSOR PROTEIN PHOR"/>
    <property type="match status" value="1"/>
</dbReference>
<dbReference type="GO" id="GO:0004721">
    <property type="term" value="F:phosphoprotein phosphatase activity"/>
    <property type="evidence" value="ECO:0007669"/>
    <property type="project" value="TreeGrafter"/>
</dbReference>
<feature type="domain" description="Histidine kinase" evidence="7">
    <location>
        <begin position="1"/>
        <end position="177"/>
    </location>
</feature>
<name>A0A2A4Z9G4_9PROT</name>
<dbReference type="InterPro" id="IPR050351">
    <property type="entry name" value="BphY/WalK/GraS-like"/>
</dbReference>
<gene>
    <name evidence="8" type="ORF">COB13_02715</name>
</gene>
<dbReference type="PRINTS" id="PR00344">
    <property type="entry name" value="BCTRLSENSOR"/>
</dbReference>
<dbReference type="GO" id="GO:0000155">
    <property type="term" value="F:phosphorelay sensor kinase activity"/>
    <property type="evidence" value="ECO:0007669"/>
    <property type="project" value="TreeGrafter"/>
</dbReference>
<evidence type="ECO:0000256" key="6">
    <source>
        <dbReference type="ARBA" id="ARBA00023012"/>
    </source>
</evidence>
<dbReference type="InterPro" id="IPR004358">
    <property type="entry name" value="Sig_transdc_His_kin-like_C"/>
</dbReference>
<dbReference type="SUPFAM" id="SSF55874">
    <property type="entry name" value="ATPase domain of HSP90 chaperone/DNA topoisomerase II/histidine kinase"/>
    <property type="match status" value="1"/>
</dbReference>
<comment type="caution">
    <text evidence="8">The sequence shown here is derived from an EMBL/GenBank/DDBJ whole genome shotgun (WGS) entry which is preliminary data.</text>
</comment>
<keyword evidence="5" id="KW-0418">Kinase</keyword>
<dbReference type="PROSITE" id="PS50109">
    <property type="entry name" value="HIS_KIN"/>
    <property type="match status" value="1"/>
</dbReference>
<evidence type="ECO:0000256" key="1">
    <source>
        <dbReference type="ARBA" id="ARBA00000085"/>
    </source>
</evidence>
<dbReference type="Pfam" id="PF02518">
    <property type="entry name" value="HATPase_c"/>
    <property type="match status" value="1"/>
</dbReference>
<evidence type="ECO:0000313" key="8">
    <source>
        <dbReference type="EMBL" id="PCJ03551.1"/>
    </source>
</evidence>
<keyword evidence="4" id="KW-0808">Transferase</keyword>
<comment type="catalytic activity">
    <reaction evidence="1">
        <text>ATP + protein L-histidine = ADP + protein N-phospho-L-histidine.</text>
        <dbReference type="EC" id="2.7.13.3"/>
    </reaction>
</comment>
<protein>
    <recommendedName>
        <fullName evidence="2">histidine kinase</fullName>
        <ecNumber evidence="2">2.7.13.3</ecNumber>
    </recommendedName>
</protein>
<accession>A0A2A4Z9G4</accession>
<reference key="1">
    <citation type="submission" date="2017-08" db="EMBL/GenBank/DDBJ databases">
        <title>A dynamic microbial community with high functional redundancy inhabits the cold, oxic subseafloor aquifer.</title>
        <authorList>
            <person name="Tully B.J."/>
            <person name="Wheat C.G."/>
            <person name="Glazer B.T."/>
            <person name="Huber J.A."/>
        </authorList>
    </citation>
    <scope>NUCLEOTIDE SEQUENCE [LARGE SCALE GENOMIC DNA]</scope>
</reference>
<proteinExistence type="predicted"/>
<evidence type="ECO:0000256" key="4">
    <source>
        <dbReference type="ARBA" id="ARBA00022679"/>
    </source>
</evidence>
<reference evidence="8" key="2">
    <citation type="journal article" date="2018" name="ISME J.">
        <title>A dynamic microbial community with high functional redundancy inhabits the cold, oxic subseafloor aquifer.</title>
        <authorList>
            <person name="Tully B.J."/>
            <person name="Wheat C.G."/>
            <person name="Glazer B.T."/>
            <person name="Huber J.A."/>
        </authorList>
    </citation>
    <scope>NUCLEOTIDE SEQUENCE</scope>
    <source>
        <strain evidence="8">NORP83</strain>
    </source>
</reference>
<evidence type="ECO:0000256" key="5">
    <source>
        <dbReference type="ARBA" id="ARBA00022777"/>
    </source>
</evidence>
<dbReference type="SMART" id="SM00387">
    <property type="entry name" value="HATPase_c"/>
    <property type="match status" value="1"/>
</dbReference>
<dbReference type="InterPro" id="IPR003594">
    <property type="entry name" value="HATPase_dom"/>
</dbReference>
<dbReference type="InterPro" id="IPR036890">
    <property type="entry name" value="HATPase_C_sf"/>
</dbReference>
<keyword evidence="6" id="KW-0902">Two-component regulatory system</keyword>
<dbReference type="Gene3D" id="3.30.565.10">
    <property type="entry name" value="Histidine kinase-like ATPase, C-terminal domain"/>
    <property type="match status" value="1"/>
</dbReference>
<evidence type="ECO:0000256" key="2">
    <source>
        <dbReference type="ARBA" id="ARBA00012438"/>
    </source>
</evidence>
<dbReference type="InterPro" id="IPR005467">
    <property type="entry name" value="His_kinase_dom"/>
</dbReference>
<dbReference type="GO" id="GO:0016036">
    <property type="term" value="P:cellular response to phosphate starvation"/>
    <property type="evidence" value="ECO:0007669"/>
    <property type="project" value="TreeGrafter"/>
</dbReference>
<dbReference type="EMBL" id="NVUS01000002">
    <property type="protein sequence ID" value="PCJ03551.1"/>
    <property type="molecule type" value="Genomic_DNA"/>
</dbReference>
<evidence type="ECO:0000259" key="7">
    <source>
        <dbReference type="PROSITE" id="PS50109"/>
    </source>
</evidence>
<dbReference type="PANTHER" id="PTHR45453">
    <property type="entry name" value="PHOSPHATE REGULON SENSOR PROTEIN PHOR"/>
    <property type="match status" value="1"/>
</dbReference>
<organism evidence="8">
    <name type="scientific">OCS116 cluster bacterium</name>
    <dbReference type="NCBI Taxonomy" id="2030921"/>
    <lineage>
        <taxon>Bacteria</taxon>
        <taxon>Pseudomonadati</taxon>
        <taxon>Pseudomonadota</taxon>
        <taxon>Alphaproteobacteria</taxon>
        <taxon>OCS116 cluster</taxon>
    </lineage>
</organism>
<sequence>MMNVLAHKDYSDSQVEEPALFLNETETSITKLLQQPLDQLMAQAAEKDITLFYEPTKININLKIDQQKIRQAVTHVVNNAIRFSYASSSVYVSTGCDFNGDAYIRIDDEGPGIDSDMLERTFEPFTKVKNGIKTSSENTGRGLSMINAYLKMHFGYIRIQSTPSRGTSVTLTLPKSCIIRR</sequence>